<evidence type="ECO:0000256" key="8">
    <source>
        <dbReference type="ARBA" id="ARBA00048141"/>
    </source>
</evidence>
<feature type="site" description="Transition state stabilizer" evidence="9">
    <location>
        <position position="8"/>
    </location>
</feature>
<keyword evidence="2 9" id="KW-0055">Arginine biosynthesis</keyword>
<dbReference type="InterPro" id="IPR036393">
    <property type="entry name" value="AceGlu_kinase-like_sf"/>
</dbReference>
<feature type="binding site" evidence="9">
    <location>
        <begin position="42"/>
        <end position="43"/>
    </location>
    <ligand>
        <name>substrate</name>
    </ligand>
</feature>
<evidence type="ECO:0000256" key="3">
    <source>
        <dbReference type="ARBA" id="ARBA00022605"/>
    </source>
</evidence>
<keyword evidence="9" id="KW-0963">Cytoplasm</keyword>
<name>A0ABN6MW06_9BACT</name>
<dbReference type="GO" id="GO:0016301">
    <property type="term" value="F:kinase activity"/>
    <property type="evidence" value="ECO:0007669"/>
    <property type="project" value="UniProtKB-KW"/>
</dbReference>
<sequence>MTHTIVLKLGGELVHSPELDVIAKDLRALVDGFNRVAIVHGGGPQATALQKTLGLETRMVAGRRFTDEKTLEVMKYVVAGQLNVDLCGRLLANGVMGVGLHGASGWMVQARRRPPRVMQGAGPEPVDLGLVGDVIGFNLPLLGDLFERRYVPVLACLGCDDRGQALNINGDTVASQLAGALRADALVLVTSTPGVLRDVKDPASRIPRITRSEFERMVADGTISGGMIPKLEESFDVLKGGARSVVIIGKLAPGDLARAVLSPGAAGTVLVAE</sequence>
<feature type="domain" description="Aspartate/glutamate/uridylate kinase" evidence="10">
    <location>
        <begin position="4"/>
        <end position="248"/>
    </location>
</feature>
<keyword evidence="3 9" id="KW-0028">Amino-acid biosynthesis</keyword>
<dbReference type="Gene3D" id="3.40.1160.10">
    <property type="entry name" value="Acetylglutamate kinase-like"/>
    <property type="match status" value="1"/>
</dbReference>
<dbReference type="PIRSF" id="PIRSF000728">
    <property type="entry name" value="NAGK"/>
    <property type="match status" value="1"/>
</dbReference>
<dbReference type="CDD" id="cd04238">
    <property type="entry name" value="AAK_NAGK-like"/>
    <property type="match status" value="1"/>
</dbReference>
<evidence type="ECO:0000256" key="1">
    <source>
        <dbReference type="ARBA" id="ARBA00004828"/>
    </source>
</evidence>
<organism evidence="11 12">
    <name type="scientific">Anaeromyxobacter oryzae</name>
    <dbReference type="NCBI Taxonomy" id="2918170"/>
    <lineage>
        <taxon>Bacteria</taxon>
        <taxon>Pseudomonadati</taxon>
        <taxon>Myxococcota</taxon>
        <taxon>Myxococcia</taxon>
        <taxon>Myxococcales</taxon>
        <taxon>Cystobacterineae</taxon>
        <taxon>Anaeromyxobacteraceae</taxon>
        <taxon>Anaeromyxobacter</taxon>
    </lineage>
</organism>
<evidence type="ECO:0000256" key="9">
    <source>
        <dbReference type="HAMAP-Rule" id="MF_00082"/>
    </source>
</evidence>
<reference evidence="12" key="1">
    <citation type="journal article" date="2022" name="Int. J. Syst. Evol. Microbiol.">
        <title>Anaeromyxobacter oryzae sp. nov., Anaeromyxobacter diazotrophicus sp. nov. and Anaeromyxobacter paludicola sp. nov., isolated from paddy soils.</title>
        <authorList>
            <person name="Itoh H."/>
            <person name="Xu Z."/>
            <person name="Mise K."/>
            <person name="Masuda Y."/>
            <person name="Ushijima N."/>
            <person name="Hayakawa C."/>
            <person name="Shiratori Y."/>
            <person name="Senoo K."/>
        </authorList>
    </citation>
    <scope>NUCLEOTIDE SEQUENCE [LARGE SCALE GENOMIC DNA]</scope>
    <source>
        <strain evidence="12">Red232</strain>
    </source>
</reference>
<comment type="subcellular location">
    <subcellularLocation>
        <location evidence="9">Cytoplasm</location>
    </subcellularLocation>
</comment>
<dbReference type="NCBIfam" id="TIGR00761">
    <property type="entry name" value="argB"/>
    <property type="match status" value="1"/>
</dbReference>
<dbReference type="PANTHER" id="PTHR23342:SF0">
    <property type="entry name" value="N-ACETYLGLUTAMATE SYNTHASE, MITOCHONDRIAL"/>
    <property type="match status" value="1"/>
</dbReference>
<evidence type="ECO:0000313" key="12">
    <source>
        <dbReference type="Proteomes" id="UP001162891"/>
    </source>
</evidence>
<comment type="catalytic activity">
    <reaction evidence="8 9">
        <text>N-acetyl-L-glutamate + ATP = N-acetyl-L-glutamyl 5-phosphate + ADP</text>
        <dbReference type="Rhea" id="RHEA:14629"/>
        <dbReference type="ChEBI" id="CHEBI:30616"/>
        <dbReference type="ChEBI" id="CHEBI:44337"/>
        <dbReference type="ChEBI" id="CHEBI:57936"/>
        <dbReference type="ChEBI" id="CHEBI:456216"/>
        <dbReference type="EC" id="2.7.2.8"/>
    </reaction>
</comment>
<dbReference type="InterPro" id="IPR001048">
    <property type="entry name" value="Asp/Glu/Uridylate_kinase"/>
</dbReference>
<keyword evidence="7 9" id="KW-0067">ATP-binding</keyword>
<keyword evidence="6 9" id="KW-0418">Kinase</keyword>
<feature type="site" description="Transition state stabilizer" evidence="9">
    <location>
        <position position="230"/>
    </location>
</feature>
<keyword evidence="4 9" id="KW-0808">Transferase</keyword>
<proteinExistence type="inferred from homology"/>
<evidence type="ECO:0000256" key="6">
    <source>
        <dbReference type="ARBA" id="ARBA00022777"/>
    </source>
</evidence>
<gene>
    <name evidence="9" type="primary">argB</name>
    <name evidence="11" type="ORF">AMOR_27140</name>
</gene>
<evidence type="ECO:0000256" key="7">
    <source>
        <dbReference type="ARBA" id="ARBA00022840"/>
    </source>
</evidence>
<keyword evidence="5 9" id="KW-0547">Nucleotide-binding</keyword>
<dbReference type="InterPro" id="IPR037528">
    <property type="entry name" value="ArgB"/>
</dbReference>
<keyword evidence="12" id="KW-1185">Reference proteome</keyword>
<evidence type="ECO:0000256" key="4">
    <source>
        <dbReference type="ARBA" id="ARBA00022679"/>
    </source>
</evidence>
<evidence type="ECO:0000256" key="5">
    <source>
        <dbReference type="ARBA" id="ARBA00022741"/>
    </source>
</evidence>
<dbReference type="Pfam" id="PF00696">
    <property type="entry name" value="AA_kinase"/>
    <property type="match status" value="1"/>
</dbReference>
<dbReference type="SUPFAM" id="SSF53633">
    <property type="entry name" value="Carbamate kinase-like"/>
    <property type="match status" value="1"/>
</dbReference>
<comment type="function">
    <text evidence="9">Catalyzes the ATP-dependent phosphorylation of N-acetyl-L-glutamate.</text>
</comment>
<comment type="similarity">
    <text evidence="9">Belongs to the acetylglutamate kinase family. ArgB subfamily.</text>
</comment>
<dbReference type="HAMAP" id="MF_00082">
    <property type="entry name" value="ArgB"/>
    <property type="match status" value="1"/>
</dbReference>
<dbReference type="InterPro" id="IPR004662">
    <property type="entry name" value="AcgluKinase_fam"/>
</dbReference>
<feature type="binding site" evidence="9">
    <location>
        <position position="64"/>
    </location>
    <ligand>
        <name>substrate</name>
    </ligand>
</feature>
<dbReference type="EMBL" id="AP025591">
    <property type="protein sequence ID" value="BDG03718.1"/>
    <property type="molecule type" value="Genomic_DNA"/>
</dbReference>
<evidence type="ECO:0000259" key="10">
    <source>
        <dbReference type="Pfam" id="PF00696"/>
    </source>
</evidence>
<dbReference type="PANTHER" id="PTHR23342">
    <property type="entry name" value="N-ACETYLGLUTAMATE SYNTHASE"/>
    <property type="match status" value="1"/>
</dbReference>
<dbReference type="Proteomes" id="UP001162891">
    <property type="component" value="Chromosome"/>
</dbReference>
<dbReference type="RefSeq" id="WP_248361970.1">
    <property type="nucleotide sequence ID" value="NZ_AP025591.1"/>
</dbReference>
<evidence type="ECO:0000256" key="2">
    <source>
        <dbReference type="ARBA" id="ARBA00022571"/>
    </source>
</evidence>
<evidence type="ECO:0000313" key="11">
    <source>
        <dbReference type="EMBL" id="BDG03718.1"/>
    </source>
</evidence>
<protein>
    <recommendedName>
        <fullName evidence="9">Acetylglutamate kinase</fullName>
        <ecNumber evidence="9">2.7.2.8</ecNumber>
    </recommendedName>
    <alternativeName>
        <fullName evidence="9">N-acetyl-L-glutamate 5-phosphotransferase</fullName>
    </alternativeName>
    <alternativeName>
        <fullName evidence="9">NAG kinase</fullName>
        <shortName evidence="9">NAGK</shortName>
    </alternativeName>
</protein>
<comment type="pathway">
    <text evidence="1 9">Amino-acid biosynthesis; L-arginine biosynthesis; N(2)-acetyl-L-ornithine from L-glutamate: step 2/4.</text>
</comment>
<feature type="binding site" evidence="9">
    <location>
        <position position="167"/>
    </location>
    <ligand>
        <name>substrate</name>
    </ligand>
</feature>
<dbReference type="EC" id="2.7.2.8" evidence="9"/>
<accession>A0ABN6MW06</accession>